<reference evidence="9 10" key="1">
    <citation type="submission" date="2019-02" db="EMBL/GenBank/DDBJ databases">
        <title>Deep-cultivation of Planctomycetes and their phenomic and genomic characterization uncovers novel biology.</title>
        <authorList>
            <person name="Wiegand S."/>
            <person name="Jogler M."/>
            <person name="Boedeker C."/>
            <person name="Pinto D."/>
            <person name="Vollmers J."/>
            <person name="Rivas-Marin E."/>
            <person name="Kohn T."/>
            <person name="Peeters S.H."/>
            <person name="Heuer A."/>
            <person name="Rast P."/>
            <person name="Oberbeckmann S."/>
            <person name="Bunk B."/>
            <person name="Jeske O."/>
            <person name="Meyerdierks A."/>
            <person name="Storesund J.E."/>
            <person name="Kallscheuer N."/>
            <person name="Luecker S."/>
            <person name="Lage O.M."/>
            <person name="Pohl T."/>
            <person name="Merkel B.J."/>
            <person name="Hornburger P."/>
            <person name="Mueller R.-W."/>
            <person name="Bruemmer F."/>
            <person name="Labrenz M."/>
            <person name="Spormann A.M."/>
            <person name="Op Den Camp H."/>
            <person name="Overmann J."/>
            <person name="Amann R."/>
            <person name="Jetten M.S.M."/>
            <person name="Mascher T."/>
            <person name="Medema M.H."/>
            <person name="Devos D.P."/>
            <person name="Kaster A.-K."/>
            <person name="Ovreas L."/>
            <person name="Rohde M."/>
            <person name="Galperin M.Y."/>
            <person name="Jogler C."/>
        </authorList>
    </citation>
    <scope>NUCLEOTIDE SEQUENCE [LARGE SCALE GENOMIC DNA]</scope>
    <source>
        <strain evidence="9 10">Pan14r</strain>
    </source>
</reference>
<keyword evidence="2" id="KW-1003">Cell membrane</keyword>
<evidence type="ECO:0000313" key="10">
    <source>
        <dbReference type="Proteomes" id="UP000317238"/>
    </source>
</evidence>
<dbReference type="InterPro" id="IPR022764">
    <property type="entry name" value="Peptidase_S54_rhomboid_dom"/>
</dbReference>
<dbReference type="OrthoDB" id="9813074at2"/>
<dbReference type="Gene3D" id="1.20.1540.10">
    <property type="entry name" value="Rhomboid-like"/>
    <property type="match status" value="1"/>
</dbReference>
<evidence type="ECO:0000256" key="4">
    <source>
        <dbReference type="ARBA" id="ARBA00022692"/>
    </source>
</evidence>
<keyword evidence="6 7" id="KW-0472">Membrane</keyword>
<feature type="transmembrane region" description="Helical" evidence="7">
    <location>
        <begin position="153"/>
        <end position="172"/>
    </location>
</feature>
<dbReference type="EMBL" id="SJPL01000001">
    <property type="protein sequence ID" value="TWT69666.1"/>
    <property type="molecule type" value="Genomic_DNA"/>
</dbReference>
<protein>
    <submittedName>
        <fullName evidence="9">Rhomboid family protein</fullName>
    </submittedName>
</protein>
<evidence type="ECO:0000256" key="5">
    <source>
        <dbReference type="ARBA" id="ARBA00022989"/>
    </source>
</evidence>
<evidence type="ECO:0000256" key="3">
    <source>
        <dbReference type="ARBA" id="ARBA00022519"/>
    </source>
</evidence>
<dbReference type="GO" id="GO:0004252">
    <property type="term" value="F:serine-type endopeptidase activity"/>
    <property type="evidence" value="ECO:0007669"/>
    <property type="project" value="InterPro"/>
</dbReference>
<accession>A0A5C5Y1N1</accession>
<dbReference type="GO" id="GO:0016020">
    <property type="term" value="C:membrane"/>
    <property type="evidence" value="ECO:0007669"/>
    <property type="project" value="UniProtKB-SubCell"/>
</dbReference>
<dbReference type="Pfam" id="PF01694">
    <property type="entry name" value="Rhomboid"/>
    <property type="match status" value="1"/>
</dbReference>
<keyword evidence="10" id="KW-1185">Reference proteome</keyword>
<sequence length="256" mass="27306">MIPLRDDIPSRTTPLVNYLIIAICTIAFLAQVASVDSGNTIVQRFGMVPLRLSEPNKEIVVPQAEVVSTPFGPRQVITEKVLPPPAVPAWATILTCMFLHGGWMHFLGNMWFLYIFGDNVEDRLGPLGYAIAYLGTGVAAGLAHYFADPSSPVPTIGASGAIAGVMGAYAFLYPHARVLAVLPIFIFIQTFVVPAPVFLGIWFLLQTFSGIGSTMGGQAGGVAWWAHVGGFVAGGLVALVVGRSPLAHDAVTERRF</sequence>
<evidence type="ECO:0000256" key="2">
    <source>
        <dbReference type="ARBA" id="ARBA00022475"/>
    </source>
</evidence>
<evidence type="ECO:0000313" key="9">
    <source>
        <dbReference type="EMBL" id="TWT69666.1"/>
    </source>
</evidence>
<comment type="caution">
    <text evidence="9">The sequence shown here is derived from an EMBL/GenBank/DDBJ whole genome shotgun (WGS) entry which is preliminary data.</text>
</comment>
<feature type="transmembrane region" description="Helical" evidence="7">
    <location>
        <begin position="15"/>
        <end position="33"/>
    </location>
</feature>
<organism evidence="9 10">
    <name type="scientific">Crateriforma conspicua</name>
    <dbReference type="NCBI Taxonomy" id="2527996"/>
    <lineage>
        <taxon>Bacteria</taxon>
        <taxon>Pseudomonadati</taxon>
        <taxon>Planctomycetota</taxon>
        <taxon>Planctomycetia</taxon>
        <taxon>Planctomycetales</taxon>
        <taxon>Planctomycetaceae</taxon>
        <taxon>Crateriforma</taxon>
    </lineage>
</organism>
<dbReference type="PANTHER" id="PTHR43066:SF26">
    <property type="entry name" value="RHOMBOID PROTEASE GLPG"/>
    <property type="match status" value="1"/>
</dbReference>
<keyword evidence="4 7" id="KW-0812">Transmembrane</keyword>
<evidence type="ECO:0000256" key="6">
    <source>
        <dbReference type="ARBA" id="ARBA00023136"/>
    </source>
</evidence>
<evidence type="ECO:0000259" key="8">
    <source>
        <dbReference type="Pfam" id="PF01694"/>
    </source>
</evidence>
<dbReference type="PANTHER" id="PTHR43066">
    <property type="entry name" value="RHOMBOID-RELATED PROTEIN"/>
    <property type="match status" value="1"/>
</dbReference>
<feature type="transmembrane region" description="Helical" evidence="7">
    <location>
        <begin position="179"/>
        <end position="204"/>
    </location>
</feature>
<comment type="subcellular location">
    <subcellularLocation>
        <location evidence="1">Membrane</location>
        <topology evidence="1">Multi-pass membrane protein</topology>
    </subcellularLocation>
</comment>
<name>A0A5C5Y1N1_9PLAN</name>
<dbReference type="InterPro" id="IPR035952">
    <property type="entry name" value="Rhomboid-like_sf"/>
</dbReference>
<keyword evidence="3" id="KW-0997">Cell inner membrane</keyword>
<dbReference type="AlphaFoldDB" id="A0A5C5Y1N1"/>
<dbReference type="SUPFAM" id="SSF144091">
    <property type="entry name" value="Rhomboid-like"/>
    <property type="match status" value="1"/>
</dbReference>
<feature type="transmembrane region" description="Helical" evidence="7">
    <location>
        <begin position="224"/>
        <end position="246"/>
    </location>
</feature>
<feature type="transmembrane region" description="Helical" evidence="7">
    <location>
        <begin position="127"/>
        <end position="147"/>
    </location>
</feature>
<keyword evidence="5 7" id="KW-1133">Transmembrane helix</keyword>
<dbReference type="Proteomes" id="UP000317238">
    <property type="component" value="Unassembled WGS sequence"/>
</dbReference>
<dbReference type="RefSeq" id="WP_145299791.1">
    <property type="nucleotide sequence ID" value="NZ_CP036319.1"/>
</dbReference>
<evidence type="ECO:0000256" key="7">
    <source>
        <dbReference type="SAM" id="Phobius"/>
    </source>
</evidence>
<feature type="domain" description="Peptidase S54 rhomboid" evidence="8">
    <location>
        <begin position="90"/>
        <end position="243"/>
    </location>
</feature>
<proteinExistence type="predicted"/>
<feature type="transmembrane region" description="Helical" evidence="7">
    <location>
        <begin position="89"/>
        <end position="115"/>
    </location>
</feature>
<evidence type="ECO:0000256" key="1">
    <source>
        <dbReference type="ARBA" id="ARBA00004141"/>
    </source>
</evidence>
<gene>
    <name evidence="9" type="ORF">Pan14r_19560</name>
</gene>